<dbReference type="EMBL" id="CACRUE010000013">
    <property type="protein sequence ID" value="VYT84435.1"/>
    <property type="molecule type" value="Genomic_DNA"/>
</dbReference>
<organism evidence="2">
    <name type="scientific">Intestinibacter bartlettii</name>
    <dbReference type="NCBI Taxonomy" id="261299"/>
    <lineage>
        <taxon>Bacteria</taxon>
        <taxon>Bacillati</taxon>
        <taxon>Bacillota</taxon>
        <taxon>Clostridia</taxon>
        <taxon>Peptostreptococcales</taxon>
        <taxon>Peptostreptococcaceae</taxon>
        <taxon>Intestinibacter</taxon>
    </lineage>
</organism>
<dbReference type="RefSeq" id="WP_024038346.1">
    <property type="nucleotide sequence ID" value="NZ_JAJBQJ010000001.1"/>
</dbReference>
<protein>
    <recommendedName>
        <fullName evidence="1">DUF1156 domain-containing protein</fullName>
    </recommendedName>
</protein>
<sequence>MGDKSFIEVQFPVSKISKESYKERKANLGQTLTGLGKWWGRKPLILVRATILGLLLPATDNPVKDREIYLKLLTMDEDGLLKRKTKSLSTKDIYRLLDNTEKEKYFVIDDKGTPKYIRGIKSEEKQELQKTCFNRLSYDEKIKLCCRPEELDNVLSKEEWDDINNYLGTNADSLQSLVNELGIKKFGHTPIVGDCFAGGGSIPFEAARMGCEVYASDLNPIACLLTWADLNILSKSDEEIDKLREFQQKVYDEVDRQIQEWGIETNEEGDRANSYLYCNEAQCPECGYIVPLSPSWIIGKGTKTIAILENNGHSGFDIDIKQGVTDQEIKECEKTATIKSGKMICPHCKTETAMSVIRNDITNDLGSKVYGIRKWGLNEFINQDTDILKQRLYCIRYIKKTIDKNGNEKEIRYYKKPNNLDYEREKKVIELIEKKFEYLQKNNYIPSMKIETGYNTVQPVRERGWMYWHQLFNPRQLLIHGLFLENIHKLSTTIDEKIIGLLGINKINDWDSKLSIWDSYKGCEIIKNTFLNQALNAPYNYGTRGLKSIYTSWFFNINNKVSNIITAKKVKNVDARNVEDICDLWITDPPYSDAVNYHELSEFFLAWDKKIISEVFEEWYTDSRRILAVKGSGENFNNSMIEIYSNLAKSMPSNGIQVVMFTHQDVKVWAELALILWASGLQVTAAWNIATETESGGLKDGGNYVKGTVLLVLKKQNSDNIVYLDELYPEIEDEVKFQIDTMRDLDDKEDPNFTDADYLLAAYAASLKVLTSYKNIEDIDVQYELSKSDSDGESPIVDIINDAVKIAFDYLTPKGFDSYTWKTLLPEERFYIKGLDTEKNNVYKLSAYQELGRGFGVNEYSDMMANTKANKARLKTASEFAMKYTNDNTKFGHSILRNILIALYKSTKEEDATKGKAWLRNEVNDYWNERSKIIEILDYIATLEYIENMKHWTKDAKSAKILVELVRNDGV</sequence>
<dbReference type="InterPro" id="IPR049953">
    <property type="entry name" value="Antiphage_assoc"/>
</dbReference>
<dbReference type="Pfam" id="PF06634">
    <property type="entry name" value="DUF1156"/>
    <property type="match status" value="1"/>
</dbReference>
<dbReference type="InterPro" id="IPR029063">
    <property type="entry name" value="SAM-dependent_MTases_sf"/>
</dbReference>
<dbReference type="AlphaFoldDB" id="A0A6N2ZXM6"/>
<evidence type="ECO:0000259" key="1">
    <source>
        <dbReference type="Pfam" id="PF06634"/>
    </source>
</evidence>
<dbReference type="SUPFAM" id="SSF53335">
    <property type="entry name" value="S-adenosyl-L-methionine-dependent methyltransferases"/>
    <property type="match status" value="1"/>
</dbReference>
<evidence type="ECO:0000313" key="2">
    <source>
        <dbReference type="EMBL" id="VYT84435.1"/>
    </source>
</evidence>
<feature type="domain" description="DUF1156" evidence="1">
    <location>
        <begin position="10"/>
        <end position="71"/>
    </location>
</feature>
<dbReference type="Gene3D" id="3.40.50.150">
    <property type="entry name" value="Vaccinia Virus protein VP39"/>
    <property type="match status" value="1"/>
</dbReference>
<gene>
    <name evidence="2" type="ORF">IBLFYP30_01120</name>
</gene>
<name>A0A6N2ZXM6_9FIRM</name>
<proteinExistence type="predicted"/>
<reference evidence="2" key="1">
    <citation type="submission" date="2019-11" db="EMBL/GenBank/DDBJ databases">
        <authorList>
            <person name="Feng L."/>
        </authorList>
    </citation>
    <scope>NUCLEOTIDE SEQUENCE</scope>
    <source>
        <strain evidence="2">IbartlettiiLFYP30</strain>
    </source>
</reference>
<dbReference type="InterPro" id="IPR009537">
    <property type="entry name" value="DUF1156"/>
</dbReference>
<accession>A0A6N2ZXM6</accession>
<dbReference type="NCBIfam" id="NF042963">
    <property type="entry name" value="DUF1156_antiphage"/>
    <property type="match status" value="1"/>
</dbReference>